<evidence type="ECO:0000256" key="5">
    <source>
        <dbReference type="ARBA" id="ARBA00022840"/>
    </source>
</evidence>
<keyword evidence="5 8" id="KW-0067">ATP-binding</keyword>
<feature type="domain" description="Chromosomal replication initiator DnaA C-terminal" evidence="14">
    <location>
        <begin position="451"/>
        <end position="520"/>
    </location>
</feature>
<dbReference type="PROSITE" id="PS01008">
    <property type="entry name" value="DNAA"/>
    <property type="match status" value="1"/>
</dbReference>
<comment type="caution">
    <text evidence="15">The sequence shown here is derived from an EMBL/GenBank/DDBJ whole genome shotgun (WGS) entry which is preliminary data.</text>
</comment>
<evidence type="ECO:0000256" key="10">
    <source>
        <dbReference type="RuleBase" id="RU000577"/>
    </source>
</evidence>
<dbReference type="InterPro" id="IPR001957">
    <property type="entry name" value="Chromosome_initiator_DnaA"/>
</dbReference>
<name>A0A401ZFC8_9CHLR</name>
<keyword evidence="2 8" id="KW-0963">Cytoplasm</keyword>
<dbReference type="SMART" id="SM00382">
    <property type="entry name" value="AAA"/>
    <property type="match status" value="1"/>
</dbReference>
<protein>
    <recommendedName>
        <fullName evidence="8 9">Chromosomal replication initiator protein DnaA</fullName>
    </recommendedName>
</protein>
<evidence type="ECO:0000256" key="1">
    <source>
        <dbReference type="ARBA" id="ARBA00006583"/>
    </source>
</evidence>
<comment type="caution">
    <text evidence="8">Lacks conserved residue(s) required for the propagation of feature annotation.</text>
</comment>
<evidence type="ECO:0000256" key="6">
    <source>
        <dbReference type="ARBA" id="ARBA00023121"/>
    </source>
</evidence>
<dbReference type="GO" id="GO:0006270">
    <property type="term" value="P:DNA replication initiation"/>
    <property type="evidence" value="ECO:0007669"/>
    <property type="project" value="UniProtKB-UniRule"/>
</dbReference>
<evidence type="ECO:0000256" key="7">
    <source>
        <dbReference type="ARBA" id="ARBA00023125"/>
    </source>
</evidence>
<feature type="binding site" evidence="8">
    <location>
        <position position="250"/>
    </location>
    <ligand>
        <name>ATP</name>
        <dbReference type="ChEBI" id="CHEBI:30616"/>
    </ligand>
</feature>
<evidence type="ECO:0000259" key="13">
    <source>
        <dbReference type="SMART" id="SM00382"/>
    </source>
</evidence>
<feature type="region of interest" description="Domain I, interacts with DnaA modulators" evidence="8">
    <location>
        <begin position="1"/>
        <end position="86"/>
    </location>
</feature>
<dbReference type="GO" id="GO:0003688">
    <property type="term" value="F:DNA replication origin binding"/>
    <property type="evidence" value="ECO:0007669"/>
    <property type="project" value="UniProtKB-UniRule"/>
</dbReference>
<keyword evidence="7 8" id="KW-0238">DNA-binding</keyword>
<dbReference type="RefSeq" id="WP_160145863.1">
    <property type="nucleotide sequence ID" value="NZ_BIFQ01000001.1"/>
</dbReference>
<dbReference type="HAMAP" id="MF_00377">
    <property type="entry name" value="DnaA_bact"/>
    <property type="match status" value="1"/>
</dbReference>
<feature type="binding site" evidence="8">
    <location>
        <position position="254"/>
    </location>
    <ligand>
        <name>ATP</name>
        <dbReference type="ChEBI" id="CHEBI:30616"/>
    </ligand>
</feature>
<dbReference type="InterPro" id="IPR027417">
    <property type="entry name" value="P-loop_NTPase"/>
</dbReference>
<evidence type="ECO:0000256" key="9">
    <source>
        <dbReference type="NCBIfam" id="TIGR00362"/>
    </source>
</evidence>
<feature type="region of interest" description="Domain IV, binds dsDNA" evidence="8">
    <location>
        <begin position="421"/>
        <end position="546"/>
    </location>
</feature>
<dbReference type="InterPro" id="IPR020591">
    <property type="entry name" value="Chromosome_initiator_DnaA-like"/>
</dbReference>
<dbReference type="GO" id="GO:0006275">
    <property type="term" value="P:regulation of DNA replication"/>
    <property type="evidence" value="ECO:0007669"/>
    <property type="project" value="UniProtKB-UniRule"/>
</dbReference>
<dbReference type="GO" id="GO:0005886">
    <property type="term" value="C:plasma membrane"/>
    <property type="evidence" value="ECO:0007669"/>
    <property type="project" value="TreeGrafter"/>
</dbReference>
<dbReference type="InterPro" id="IPR013159">
    <property type="entry name" value="DnaA_C"/>
</dbReference>
<organism evidence="15 16">
    <name type="scientific">Dictyobacter aurantiacus</name>
    <dbReference type="NCBI Taxonomy" id="1936993"/>
    <lineage>
        <taxon>Bacteria</taxon>
        <taxon>Bacillati</taxon>
        <taxon>Chloroflexota</taxon>
        <taxon>Ktedonobacteria</taxon>
        <taxon>Ktedonobacterales</taxon>
        <taxon>Dictyobacteraceae</taxon>
        <taxon>Dictyobacter</taxon>
    </lineage>
</organism>
<dbReference type="FunFam" id="3.40.50.300:FF:000668">
    <property type="entry name" value="Chromosomal replication initiator protein DnaA"/>
    <property type="match status" value="1"/>
</dbReference>
<sequence length="546" mass="61100">MNAKQIWQTAIERLRPRVNSAVFTTWFQGTSALSFQDGVFIIRVPTTFAKAQLETRFQELIRSTLIDITGGPVEVRFEVTKEQPAASDNGGDQPPTSRPSKRTYRLAKGRLSAPLRGKRATPSETTPALNSMAPSAPQDNAYRQKKEDYGIPLRPPVSYKQEQTTPTASPYAAPYSEKKGTAEPMHKEPPSSQEYSPVHPSAEGLLMNPRYTFSAFIVGKSNKLAHATSLAVAENPGRIYNPLFLYGGVGLGKTHLLHAIGHAGESAGLHVLYTTSEKFTNEIINAIRFQKTEEFRSKYRQIDILLVDDIQFIAGKESTEEEFFHTFNSLHNANKQIVVTSDRPPKAISSLQDRLRSRFEWGLLADVQPPEYEHRLAILRSKCDSLRFTVPASVIEYIARPTCSSVRELEGALNRVIAYATLHDAPLTISLAAQALEHIYDKKPPAPSNLTVNDVLDGICRYYNVNQELLRGKQRDRDIVWPRQVAMYLMREETSASLLQIGTALGGRDHTTIMHGWEKVHAEMGNNDQVRQEIASVLDSLQNRSF</sequence>
<reference evidence="16" key="1">
    <citation type="submission" date="2018-12" db="EMBL/GenBank/DDBJ databases">
        <title>Tengunoibacter tsumagoiensis gen. nov., sp. nov., Dictyobacter kobayashii sp. nov., D. alpinus sp. nov., and D. joshuensis sp. nov. and description of Dictyobacteraceae fam. nov. within the order Ktedonobacterales isolated from Tengu-no-mugimeshi.</title>
        <authorList>
            <person name="Wang C.M."/>
            <person name="Zheng Y."/>
            <person name="Sakai Y."/>
            <person name="Toyoda A."/>
            <person name="Minakuchi Y."/>
            <person name="Abe K."/>
            <person name="Yokota A."/>
            <person name="Yabe S."/>
        </authorList>
    </citation>
    <scope>NUCLEOTIDE SEQUENCE [LARGE SCALE GENOMIC DNA]</scope>
    <source>
        <strain evidence="16">S-27</strain>
    </source>
</reference>
<feature type="compositionally biased region" description="Basic residues" evidence="12">
    <location>
        <begin position="99"/>
        <end position="108"/>
    </location>
</feature>
<dbReference type="Gene3D" id="1.10.8.60">
    <property type="match status" value="1"/>
</dbReference>
<evidence type="ECO:0000256" key="4">
    <source>
        <dbReference type="ARBA" id="ARBA00022741"/>
    </source>
</evidence>
<dbReference type="NCBIfam" id="TIGR00362">
    <property type="entry name" value="DnaA"/>
    <property type="match status" value="1"/>
</dbReference>
<keyword evidence="4 8" id="KW-0547">Nucleotide-binding</keyword>
<dbReference type="GO" id="GO:0005737">
    <property type="term" value="C:cytoplasm"/>
    <property type="evidence" value="ECO:0007669"/>
    <property type="project" value="UniProtKB-SubCell"/>
</dbReference>
<evidence type="ECO:0000256" key="12">
    <source>
        <dbReference type="SAM" id="MobiDB-lite"/>
    </source>
</evidence>
<evidence type="ECO:0000256" key="11">
    <source>
        <dbReference type="RuleBase" id="RU004227"/>
    </source>
</evidence>
<dbReference type="Gene3D" id="1.10.1750.10">
    <property type="match status" value="1"/>
</dbReference>
<feature type="region of interest" description="Disordered" evidence="12">
    <location>
        <begin position="81"/>
        <end position="201"/>
    </location>
</feature>
<dbReference type="Pfam" id="PF11638">
    <property type="entry name" value="DnaA_N"/>
    <property type="match status" value="1"/>
</dbReference>
<comment type="subunit">
    <text evidence="8">Oligomerizes as a right-handed, spiral filament on DNA at oriC.</text>
</comment>
<keyword evidence="3 8" id="KW-0235">DNA replication</keyword>
<feature type="domain" description="AAA+ ATPase" evidence="13">
    <location>
        <begin position="239"/>
        <end position="367"/>
    </location>
</feature>
<dbReference type="PANTHER" id="PTHR30050:SF2">
    <property type="entry name" value="CHROMOSOMAL REPLICATION INITIATOR PROTEIN DNAA"/>
    <property type="match status" value="1"/>
</dbReference>
<dbReference type="Pfam" id="PF00308">
    <property type="entry name" value="Bac_DnaA"/>
    <property type="match status" value="1"/>
</dbReference>
<dbReference type="EMBL" id="BIFQ01000001">
    <property type="protein sequence ID" value="GCE05590.1"/>
    <property type="molecule type" value="Genomic_DNA"/>
</dbReference>
<evidence type="ECO:0000256" key="8">
    <source>
        <dbReference type="HAMAP-Rule" id="MF_00377"/>
    </source>
</evidence>
<dbReference type="CDD" id="cd00009">
    <property type="entry name" value="AAA"/>
    <property type="match status" value="1"/>
</dbReference>
<dbReference type="Pfam" id="PF08299">
    <property type="entry name" value="Bac_DnaA_C"/>
    <property type="match status" value="1"/>
</dbReference>
<comment type="subcellular location">
    <subcellularLocation>
        <location evidence="8">Cytoplasm</location>
    </subcellularLocation>
</comment>
<proteinExistence type="inferred from homology"/>
<feature type="compositionally biased region" description="Polar residues" evidence="12">
    <location>
        <begin position="122"/>
        <end position="133"/>
    </location>
</feature>
<dbReference type="SUPFAM" id="SSF48295">
    <property type="entry name" value="TrpR-like"/>
    <property type="match status" value="1"/>
</dbReference>
<accession>A0A401ZFC8</accession>
<dbReference type="Gene3D" id="3.40.50.300">
    <property type="entry name" value="P-loop containing nucleotide triphosphate hydrolases"/>
    <property type="match status" value="1"/>
</dbReference>
<dbReference type="InterPro" id="IPR024633">
    <property type="entry name" value="DnaA_N_dom"/>
</dbReference>
<evidence type="ECO:0000256" key="3">
    <source>
        <dbReference type="ARBA" id="ARBA00022705"/>
    </source>
</evidence>
<feature type="binding site" evidence="8">
    <location>
        <position position="252"/>
    </location>
    <ligand>
        <name>ATP</name>
        <dbReference type="ChEBI" id="CHEBI:30616"/>
    </ligand>
</feature>
<comment type="similarity">
    <text evidence="1 8 11">Belongs to the DnaA family.</text>
</comment>
<evidence type="ECO:0000313" key="16">
    <source>
        <dbReference type="Proteomes" id="UP000287224"/>
    </source>
</evidence>
<feature type="binding site" evidence="8">
    <location>
        <position position="253"/>
    </location>
    <ligand>
        <name>ATP</name>
        <dbReference type="ChEBI" id="CHEBI:30616"/>
    </ligand>
</feature>
<dbReference type="InterPro" id="IPR013317">
    <property type="entry name" value="DnaA_dom"/>
</dbReference>
<dbReference type="InterPro" id="IPR018312">
    <property type="entry name" value="Chromosome_initiator_DnaA_CS"/>
</dbReference>
<dbReference type="InterPro" id="IPR003593">
    <property type="entry name" value="AAA+_ATPase"/>
</dbReference>
<dbReference type="PANTHER" id="PTHR30050">
    <property type="entry name" value="CHROMOSOMAL REPLICATION INITIATOR PROTEIN DNAA"/>
    <property type="match status" value="1"/>
</dbReference>
<dbReference type="InterPro" id="IPR010921">
    <property type="entry name" value="Trp_repressor/repl_initiator"/>
</dbReference>
<evidence type="ECO:0000256" key="2">
    <source>
        <dbReference type="ARBA" id="ARBA00022490"/>
    </source>
</evidence>
<keyword evidence="16" id="KW-1185">Reference proteome</keyword>
<dbReference type="CDD" id="cd06571">
    <property type="entry name" value="Bac_DnaA_C"/>
    <property type="match status" value="1"/>
</dbReference>
<dbReference type="Gene3D" id="3.30.300.180">
    <property type="match status" value="1"/>
</dbReference>
<comment type="function">
    <text evidence="8 10">Plays an essential role in the initiation and regulation of chromosomal replication. ATP-DnaA binds to the origin of replication (oriC) to initiate formation of the DNA replication initiation complex once per cell cycle. Binds the DnaA box (a 9 base pair repeat at the origin) and separates the double-stranded (ds)DNA. Forms a right-handed helical filament on oriC DNA; dsDNA binds to the exterior of the filament while single-stranded (ss)DNA is stabiized in the filament's interior. The ATP-DnaA-oriC complex binds and stabilizes one strand of the AT-rich DNA unwinding element (DUE), permitting loading of DNA polymerase. After initiation quickly degrades to an ADP-DnaA complex that is not apt for DNA replication. Binds acidic phospholipids.</text>
</comment>
<dbReference type="InterPro" id="IPR038454">
    <property type="entry name" value="DnaA_N_sf"/>
</dbReference>
<evidence type="ECO:0000313" key="15">
    <source>
        <dbReference type="EMBL" id="GCE05590.1"/>
    </source>
</evidence>
<feature type="compositionally biased region" description="Basic and acidic residues" evidence="12">
    <location>
        <begin position="176"/>
        <end position="189"/>
    </location>
</feature>
<gene>
    <name evidence="8" type="primary">dnaA</name>
    <name evidence="15" type="ORF">KDAU_29190</name>
</gene>
<keyword evidence="6 8" id="KW-0446">Lipid-binding</keyword>
<evidence type="ECO:0000259" key="14">
    <source>
        <dbReference type="SMART" id="SM00760"/>
    </source>
</evidence>
<dbReference type="GO" id="GO:0005524">
    <property type="term" value="F:ATP binding"/>
    <property type="evidence" value="ECO:0007669"/>
    <property type="project" value="UniProtKB-UniRule"/>
</dbReference>
<dbReference type="SUPFAM" id="SSF52540">
    <property type="entry name" value="P-loop containing nucleoside triphosphate hydrolases"/>
    <property type="match status" value="1"/>
</dbReference>
<dbReference type="OrthoDB" id="9807019at2"/>
<comment type="domain">
    <text evidence="8">Domain I is involved in oligomerization and binding regulators, domain II is flexibile and of varying length in different bacteria, domain III forms the AAA+ region, while domain IV binds dsDNA.</text>
</comment>
<dbReference type="Proteomes" id="UP000287224">
    <property type="component" value="Unassembled WGS sequence"/>
</dbReference>
<dbReference type="AlphaFoldDB" id="A0A401ZFC8"/>
<dbReference type="GO" id="GO:0008289">
    <property type="term" value="F:lipid binding"/>
    <property type="evidence" value="ECO:0007669"/>
    <property type="project" value="UniProtKB-KW"/>
</dbReference>
<dbReference type="PRINTS" id="PR00051">
    <property type="entry name" value="DNAA"/>
</dbReference>
<dbReference type="SMART" id="SM00760">
    <property type="entry name" value="Bac_DnaA_C"/>
    <property type="match status" value="1"/>
</dbReference>